<dbReference type="STRING" id="456900.A0A151I6H3"/>
<dbReference type="EMBL" id="KQ978480">
    <property type="protein sequence ID" value="KYM93658.1"/>
    <property type="molecule type" value="Genomic_DNA"/>
</dbReference>
<gene>
    <name evidence="1" type="ORF">ALC62_15737</name>
</gene>
<proteinExistence type="predicted"/>
<sequence>MKGTVLVLENDGTVVDEDDSLIFYEKEIFILLSESEKCVWTPALQPVEASTPSECSTVETYIISENEAEKPISLDILKNDGKTVQTWLEQRRRIQTQIVHIIVDEMRHIKTKIPLSAFKIVAHKLSERYPMFKDIDSDNEIIGDGCFTLTIKLMERNNYLNRPFKRKSTTAGKIPGKMSKKIANITSGCSSNWDPIKPNDENLDQENLKYSSNAVNETDENFHQYLEDSYSDIRMTINNSESLKDILNQWPILQKSKNAFYWHFQNLTKVDLTMIGMKINSKANKIIDFGIQNKLHHSEDNIEPGYAVLQIFSKYFKEDIGKFIFEVKVCSNLND</sequence>
<keyword evidence="2" id="KW-1185">Reference proteome</keyword>
<accession>A0A151I6H3</accession>
<dbReference type="Gene3D" id="3.10.20.10">
    <property type="match status" value="1"/>
</dbReference>
<dbReference type="AlphaFoldDB" id="A0A151I6H3"/>
<organism evidence="1 2">
    <name type="scientific">Cyphomyrmex costatus</name>
    <dbReference type="NCBI Taxonomy" id="456900"/>
    <lineage>
        <taxon>Eukaryota</taxon>
        <taxon>Metazoa</taxon>
        <taxon>Ecdysozoa</taxon>
        <taxon>Arthropoda</taxon>
        <taxon>Hexapoda</taxon>
        <taxon>Insecta</taxon>
        <taxon>Pterygota</taxon>
        <taxon>Neoptera</taxon>
        <taxon>Endopterygota</taxon>
        <taxon>Hymenoptera</taxon>
        <taxon>Apocrita</taxon>
        <taxon>Aculeata</taxon>
        <taxon>Formicoidea</taxon>
        <taxon>Formicidae</taxon>
        <taxon>Myrmicinae</taxon>
        <taxon>Cyphomyrmex</taxon>
    </lineage>
</organism>
<reference evidence="1 2" key="1">
    <citation type="submission" date="2016-03" db="EMBL/GenBank/DDBJ databases">
        <title>Cyphomyrmex costatus WGS genome.</title>
        <authorList>
            <person name="Nygaard S."/>
            <person name="Hu H."/>
            <person name="Boomsma J."/>
            <person name="Zhang G."/>
        </authorList>
    </citation>
    <scope>NUCLEOTIDE SEQUENCE [LARGE SCALE GENOMIC DNA]</scope>
    <source>
        <strain evidence="1">MS0001</strain>
        <tissue evidence="1">Whole body</tissue>
    </source>
</reference>
<evidence type="ECO:0000313" key="1">
    <source>
        <dbReference type="EMBL" id="KYM93658.1"/>
    </source>
</evidence>
<name>A0A151I6H3_9HYME</name>
<evidence type="ECO:0000313" key="2">
    <source>
        <dbReference type="Proteomes" id="UP000078542"/>
    </source>
</evidence>
<dbReference type="Proteomes" id="UP000078542">
    <property type="component" value="Unassembled WGS sequence"/>
</dbReference>
<protein>
    <submittedName>
        <fullName evidence="1">Uncharacterized protein</fullName>
    </submittedName>
</protein>